<protein>
    <submittedName>
        <fullName evidence="1">Uncharacterized protein</fullName>
    </submittedName>
</protein>
<evidence type="ECO:0000313" key="2">
    <source>
        <dbReference type="Proteomes" id="UP000663419"/>
    </source>
</evidence>
<dbReference type="VEuPathDB" id="FungiDB:I7I53_05861"/>
<proteinExistence type="predicted"/>
<name>A0A8A1LAT8_AJEC8</name>
<reference evidence="1" key="1">
    <citation type="submission" date="2021-01" db="EMBL/GenBank/DDBJ databases">
        <title>Chromosome-level genome assembly of a human fungal pathogen reveals clustering of transcriptionally co-regulated genes.</title>
        <authorList>
            <person name="Voorhies M."/>
            <person name="Cohen S."/>
            <person name="Shea T.P."/>
            <person name="Petrus S."/>
            <person name="Munoz J.F."/>
            <person name="Poplawski S."/>
            <person name="Goldman W.E."/>
            <person name="Michael T."/>
            <person name="Cuomo C.A."/>
            <person name="Sil A."/>
            <person name="Beyhan S."/>
        </authorList>
    </citation>
    <scope>NUCLEOTIDE SEQUENCE</scope>
    <source>
        <strain evidence="1">H88</strain>
    </source>
</reference>
<dbReference type="EMBL" id="CP069103">
    <property type="protein sequence ID" value="QSS50740.1"/>
    <property type="molecule type" value="Genomic_DNA"/>
</dbReference>
<dbReference type="AlphaFoldDB" id="A0A8A1LAT8"/>
<evidence type="ECO:0000313" key="1">
    <source>
        <dbReference type="EMBL" id="QSS50740.1"/>
    </source>
</evidence>
<organism evidence="1 2">
    <name type="scientific">Ajellomyces capsulatus (strain H88)</name>
    <name type="common">Darling's disease fungus</name>
    <name type="synonym">Histoplasma capsulatum</name>
    <dbReference type="NCBI Taxonomy" id="544711"/>
    <lineage>
        <taxon>Eukaryota</taxon>
        <taxon>Fungi</taxon>
        <taxon>Dikarya</taxon>
        <taxon>Ascomycota</taxon>
        <taxon>Pezizomycotina</taxon>
        <taxon>Eurotiomycetes</taxon>
        <taxon>Eurotiomycetidae</taxon>
        <taxon>Onygenales</taxon>
        <taxon>Ajellomycetaceae</taxon>
        <taxon>Histoplasma</taxon>
    </lineage>
</organism>
<gene>
    <name evidence="1" type="ORF">I7I53_05861</name>
</gene>
<sequence length="61" mass="6925">MVGFLHGVSLSASRAISPSAYRPSPRRTSNFLPYPFWPSRFRRWKFNTSGKGAPPWPKSSN</sequence>
<dbReference type="Proteomes" id="UP000663419">
    <property type="component" value="Chromosome 2"/>
</dbReference>
<accession>A0A8A1LAT8</accession>